<dbReference type="SUPFAM" id="SSF81321">
    <property type="entry name" value="Family A G protein-coupled receptor-like"/>
    <property type="match status" value="1"/>
</dbReference>
<keyword evidence="6 8" id="KW-0675">Receptor</keyword>
<evidence type="ECO:0000256" key="9">
    <source>
        <dbReference type="SAM" id="MobiDB-lite"/>
    </source>
</evidence>
<dbReference type="PANTHER" id="PTHR24243">
    <property type="entry name" value="G-PROTEIN COUPLED RECEPTOR"/>
    <property type="match status" value="1"/>
</dbReference>
<feature type="transmembrane region" description="Helical" evidence="10">
    <location>
        <begin position="46"/>
        <end position="70"/>
    </location>
</feature>
<protein>
    <recommendedName>
        <fullName evidence="11">G-protein coupled receptors family 1 profile domain-containing protein</fullName>
    </recommendedName>
</protein>
<comment type="similarity">
    <text evidence="8">Belongs to the G-protein coupled receptor 1 family.</text>
</comment>
<evidence type="ECO:0000259" key="11">
    <source>
        <dbReference type="PROSITE" id="PS50262"/>
    </source>
</evidence>
<evidence type="ECO:0000256" key="4">
    <source>
        <dbReference type="ARBA" id="ARBA00023040"/>
    </source>
</evidence>
<comment type="caution">
    <text evidence="12">The sequence shown here is derived from an EMBL/GenBank/DDBJ whole genome shotgun (WGS) entry which is preliminary data.</text>
</comment>
<evidence type="ECO:0000256" key="8">
    <source>
        <dbReference type="RuleBase" id="RU000688"/>
    </source>
</evidence>
<feature type="transmembrane region" description="Helical" evidence="10">
    <location>
        <begin position="82"/>
        <end position="107"/>
    </location>
</feature>
<gene>
    <name evidence="12" type="ORF">LSH36_117g00008</name>
</gene>
<feature type="transmembrane region" description="Helical" evidence="10">
    <location>
        <begin position="346"/>
        <end position="368"/>
    </location>
</feature>
<dbReference type="Pfam" id="PF00001">
    <property type="entry name" value="7tm_1"/>
    <property type="match status" value="1"/>
</dbReference>
<keyword evidence="4 8" id="KW-0297">G-protein coupled receptor</keyword>
<organism evidence="12 13">
    <name type="scientific">Paralvinella palmiformis</name>
    <dbReference type="NCBI Taxonomy" id="53620"/>
    <lineage>
        <taxon>Eukaryota</taxon>
        <taxon>Metazoa</taxon>
        <taxon>Spiralia</taxon>
        <taxon>Lophotrochozoa</taxon>
        <taxon>Annelida</taxon>
        <taxon>Polychaeta</taxon>
        <taxon>Sedentaria</taxon>
        <taxon>Canalipalpata</taxon>
        <taxon>Terebellida</taxon>
        <taxon>Terebelliformia</taxon>
        <taxon>Alvinellidae</taxon>
        <taxon>Paralvinella</taxon>
    </lineage>
</organism>
<feature type="transmembrane region" description="Helical" evidence="10">
    <location>
        <begin position="213"/>
        <end position="239"/>
    </location>
</feature>
<feature type="transmembrane region" description="Helical" evidence="10">
    <location>
        <begin position="119"/>
        <end position="140"/>
    </location>
</feature>
<evidence type="ECO:0000256" key="2">
    <source>
        <dbReference type="ARBA" id="ARBA00022692"/>
    </source>
</evidence>
<keyword evidence="3 10" id="KW-1133">Transmembrane helix</keyword>
<dbReference type="EMBL" id="JAODUP010000117">
    <property type="protein sequence ID" value="KAK2161382.1"/>
    <property type="molecule type" value="Genomic_DNA"/>
</dbReference>
<dbReference type="GO" id="GO:0005886">
    <property type="term" value="C:plasma membrane"/>
    <property type="evidence" value="ECO:0007669"/>
    <property type="project" value="TreeGrafter"/>
</dbReference>
<evidence type="ECO:0000256" key="6">
    <source>
        <dbReference type="ARBA" id="ARBA00023170"/>
    </source>
</evidence>
<feature type="transmembrane region" description="Helical" evidence="10">
    <location>
        <begin position="388"/>
        <end position="407"/>
    </location>
</feature>
<dbReference type="InterPro" id="IPR017452">
    <property type="entry name" value="GPCR_Rhodpsn_7TM"/>
</dbReference>
<dbReference type="PRINTS" id="PR00237">
    <property type="entry name" value="GPCRRHODOPSN"/>
</dbReference>
<keyword evidence="13" id="KW-1185">Reference proteome</keyword>
<evidence type="ECO:0000256" key="10">
    <source>
        <dbReference type="SAM" id="Phobius"/>
    </source>
</evidence>
<dbReference type="Proteomes" id="UP001208570">
    <property type="component" value="Unassembled WGS sequence"/>
</dbReference>
<dbReference type="PROSITE" id="PS00237">
    <property type="entry name" value="G_PROTEIN_RECEP_F1_1"/>
    <property type="match status" value="1"/>
</dbReference>
<feature type="region of interest" description="Disordered" evidence="9">
    <location>
        <begin position="288"/>
        <end position="321"/>
    </location>
</feature>
<evidence type="ECO:0000256" key="7">
    <source>
        <dbReference type="ARBA" id="ARBA00023224"/>
    </source>
</evidence>
<name>A0AAD9JXW7_9ANNE</name>
<keyword evidence="2 8" id="KW-0812">Transmembrane</keyword>
<keyword evidence="5 10" id="KW-0472">Membrane</keyword>
<dbReference type="PANTHER" id="PTHR24243:SF230">
    <property type="entry name" value="G-PROTEIN COUPLED RECEPTORS FAMILY 1 PROFILE DOMAIN-CONTAINING PROTEIN"/>
    <property type="match status" value="1"/>
</dbReference>
<reference evidence="12" key="1">
    <citation type="journal article" date="2023" name="Mol. Biol. Evol.">
        <title>Third-Generation Sequencing Reveals the Adaptive Role of the Epigenome in Three Deep-Sea Polychaetes.</title>
        <authorList>
            <person name="Perez M."/>
            <person name="Aroh O."/>
            <person name="Sun Y."/>
            <person name="Lan Y."/>
            <person name="Juniper S.K."/>
            <person name="Young C.R."/>
            <person name="Angers B."/>
            <person name="Qian P.Y."/>
        </authorList>
    </citation>
    <scope>NUCLEOTIDE SEQUENCE</scope>
    <source>
        <strain evidence="12">P08H-3</strain>
    </source>
</reference>
<evidence type="ECO:0000313" key="13">
    <source>
        <dbReference type="Proteomes" id="UP001208570"/>
    </source>
</evidence>
<dbReference type="GO" id="GO:0004930">
    <property type="term" value="F:G protein-coupled receptor activity"/>
    <property type="evidence" value="ECO:0007669"/>
    <property type="project" value="UniProtKB-KW"/>
</dbReference>
<evidence type="ECO:0000313" key="12">
    <source>
        <dbReference type="EMBL" id="KAK2161382.1"/>
    </source>
</evidence>
<evidence type="ECO:0000256" key="3">
    <source>
        <dbReference type="ARBA" id="ARBA00022989"/>
    </source>
</evidence>
<proteinExistence type="inferred from homology"/>
<evidence type="ECO:0000256" key="5">
    <source>
        <dbReference type="ARBA" id="ARBA00023136"/>
    </source>
</evidence>
<dbReference type="Gene3D" id="1.20.1070.10">
    <property type="entry name" value="Rhodopsin 7-helix transmembrane proteins"/>
    <property type="match status" value="1"/>
</dbReference>
<accession>A0AAD9JXW7</accession>
<dbReference type="PROSITE" id="PS50262">
    <property type="entry name" value="G_PROTEIN_RECEP_F1_2"/>
    <property type="match status" value="1"/>
</dbReference>
<keyword evidence="7 8" id="KW-0807">Transducer</keyword>
<feature type="domain" description="G-protein coupled receptors family 1 profile" evidence="11">
    <location>
        <begin position="61"/>
        <end position="404"/>
    </location>
</feature>
<feature type="transmembrane region" description="Helical" evidence="10">
    <location>
        <begin position="161"/>
        <end position="181"/>
    </location>
</feature>
<dbReference type="AlphaFoldDB" id="A0AAD9JXW7"/>
<evidence type="ECO:0000256" key="1">
    <source>
        <dbReference type="ARBA" id="ARBA00004141"/>
    </source>
</evidence>
<sequence length="477" mass="53756">MDQINFTEGYTTYITPPSDDDQYNLTVGGMLAIREKSIFELVIEGMNTFCMPVIILVGLIGNTASFSVFIGTHLKYQSSSIYLAFLNMIDNLFLISLGLGVWFGWVRVYIFHRQVLCQLIVYVTYVSSFLSVWTVVAFTVERYIVVFHPFRRHEYCTRGRANIVVSLLTVGALVGYSFALWTTGIHVVRGMNVCMTHPKYMQLLHTLTTVDTIVTLAIPSVLIIAFNCAICVKITNFLVHRRRYLVSQYAMERAAHGSDQTRNKKSNAFLYNGNGCVQAPNLAADVDGEAKNDGAGHSSSSAAAAATTSSSSQRSRNTETSNYKQVRVKNIFHWHRNSIQLRTTRSLLVVSSTFVLLNLPSHVVRLYALAAEFNGLRPPLRMLLWQQIFQIFAYSNFAINFFLYCACSRHFRLSFIRLVKNCCSSLSCRSFYLARNPRPASKQCQASLSHGKRLGAITRPLQTHAVLMDKKMTGHHL</sequence>
<dbReference type="InterPro" id="IPR000276">
    <property type="entry name" value="GPCR_Rhodpsn"/>
</dbReference>
<feature type="compositionally biased region" description="Low complexity" evidence="9">
    <location>
        <begin position="298"/>
        <end position="312"/>
    </location>
</feature>
<comment type="subcellular location">
    <subcellularLocation>
        <location evidence="1">Membrane</location>
        <topology evidence="1">Multi-pass membrane protein</topology>
    </subcellularLocation>
</comment>